<evidence type="ECO:0000256" key="1">
    <source>
        <dbReference type="SAM" id="MobiDB-lite"/>
    </source>
</evidence>
<dbReference type="AlphaFoldDB" id="A0A420IIK5"/>
<dbReference type="Proteomes" id="UP000283383">
    <property type="component" value="Unassembled WGS sequence"/>
</dbReference>
<dbReference type="EMBL" id="MCBQ01009005">
    <property type="protein sequence ID" value="RKF74365.1"/>
    <property type="molecule type" value="Genomic_DNA"/>
</dbReference>
<sequence length="235" mass="26211">HLAIRNALSPSNRAVEYTSTQWSILSYIKNQLHRKIFITSLTKINFKTPDETTIIRYLSTAAISSAAVSLIDADTIAKATINDLGQATAAQLNAYALLRIMDYKTNPSTYSDLNLLYAFKEDFEQWTTSEFKALDSRIRRELRQALSRLDQTRGSTQTIQASEGNDIDTKDPNTSIPSAPLIKAIGTSRITHKQSSNEDSDDPSSIDSKEYRTIPPKHVSNQPLDAAKVTTFVRI</sequence>
<feature type="non-terminal residue" evidence="2">
    <location>
        <position position="1"/>
    </location>
</feature>
<reference evidence="2 3" key="1">
    <citation type="journal article" date="2018" name="BMC Genomics">
        <title>Comparative genome analyses reveal sequence features reflecting distinct modes of host-adaptation between dicot and monocot powdery mildew.</title>
        <authorList>
            <person name="Wu Y."/>
            <person name="Ma X."/>
            <person name="Pan Z."/>
            <person name="Kale S.D."/>
            <person name="Song Y."/>
            <person name="King H."/>
            <person name="Zhang Q."/>
            <person name="Presley C."/>
            <person name="Deng X."/>
            <person name="Wei C.I."/>
            <person name="Xiao S."/>
        </authorList>
    </citation>
    <scope>NUCLEOTIDE SEQUENCE [LARGE SCALE GENOMIC DNA]</scope>
    <source>
        <strain evidence="2">UMSG3</strain>
    </source>
</reference>
<feature type="region of interest" description="Disordered" evidence="1">
    <location>
        <begin position="149"/>
        <end position="222"/>
    </location>
</feature>
<comment type="caution">
    <text evidence="2">The sequence shown here is derived from an EMBL/GenBank/DDBJ whole genome shotgun (WGS) entry which is preliminary data.</text>
</comment>
<protein>
    <submittedName>
        <fullName evidence="2">Uncharacterized protein</fullName>
    </submittedName>
</protein>
<keyword evidence="3" id="KW-1185">Reference proteome</keyword>
<name>A0A420IIK5_9PEZI</name>
<feature type="compositionally biased region" description="Polar residues" evidence="1">
    <location>
        <begin position="152"/>
        <end position="163"/>
    </location>
</feature>
<organism evidence="2 3">
    <name type="scientific">Golovinomyces cichoracearum</name>
    <dbReference type="NCBI Taxonomy" id="62708"/>
    <lineage>
        <taxon>Eukaryota</taxon>
        <taxon>Fungi</taxon>
        <taxon>Dikarya</taxon>
        <taxon>Ascomycota</taxon>
        <taxon>Pezizomycotina</taxon>
        <taxon>Leotiomycetes</taxon>
        <taxon>Erysiphales</taxon>
        <taxon>Erysiphaceae</taxon>
        <taxon>Golovinomyces</taxon>
    </lineage>
</organism>
<accession>A0A420IIK5</accession>
<evidence type="ECO:0000313" key="3">
    <source>
        <dbReference type="Proteomes" id="UP000283383"/>
    </source>
</evidence>
<proteinExistence type="predicted"/>
<gene>
    <name evidence="2" type="ORF">GcM3_090024</name>
</gene>
<evidence type="ECO:0000313" key="2">
    <source>
        <dbReference type="EMBL" id="RKF74365.1"/>
    </source>
</evidence>